<evidence type="ECO:0000313" key="1">
    <source>
        <dbReference type="EMBL" id="KTC71685.1"/>
    </source>
</evidence>
<proteinExistence type="predicted"/>
<name>A0A378IB67_9GAMM</name>
<evidence type="ECO:0000313" key="2">
    <source>
        <dbReference type="EMBL" id="STX32477.1"/>
    </source>
</evidence>
<organism evidence="2 4">
    <name type="scientific">Legionella birminghamensis</name>
    <dbReference type="NCBI Taxonomy" id="28083"/>
    <lineage>
        <taxon>Bacteria</taxon>
        <taxon>Pseudomonadati</taxon>
        <taxon>Pseudomonadota</taxon>
        <taxon>Gammaproteobacteria</taxon>
        <taxon>Legionellales</taxon>
        <taxon>Legionellaceae</taxon>
        <taxon>Legionella</taxon>
    </lineage>
</organism>
<accession>A0A378IB67</accession>
<evidence type="ECO:0000313" key="4">
    <source>
        <dbReference type="Proteomes" id="UP000255066"/>
    </source>
</evidence>
<gene>
    <name evidence="1" type="ORF">Lbir_1540</name>
    <name evidence="2" type="ORF">NCTC12437_02262</name>
</gene>
<dbReference type="OrthoDB" id="10014361at2"/>
<reference evidence="1 3" key="1">
    <citation type="submission" date="2015-11" db="EMBL/GenBank/DDBJ databases">
        <title>Genomic analysis of 38 Legionella species identifies large and diverse effector repertoires.</title>
        <authorList>
            <person name="Burstein D."/>
            <person name="Amaro F."/>
            <person name="Zusman T."/>
            <person name="Lifshitz Z."/>
            <person name="Cohen O."/>
            <person name="Gilbert J.A."/>
            <person name="Pupko T."/>
            <person name="Shuman H.A."/>
            <person name="Segal G."/>
        </authorList>
    </citation>
    <scope>NUCLEOTIDE SEQUENCE [LARGE SCALE GENOMIC DNA]</scope>
    <source>
        <strain evidence="1 3">CDC#1407-AL-14</strain>
    </source>
</reference>
<sequence length="227" mass="26323">MKKSFLDIYFRNARGVLRISFDIELWKYAWPVCIVLLPFTLSLGAGIKTLIDFFSRKNIPETNLKAVDNHIATLDSDINPLLETINTYSSHAKSLSSQKLCTSLNKIEIEADSDLAKDINRKKQILQYEQLGIDKDPSLLDRYRKRFIANLKLDESRQKRLDDYNTQQTRHHITKRNNNMKAIIREYVSAPHNYGKAMQQTICNHFFPSERPTIGLESPVEKKQVLP</sequence>
<dbReference type="Proteomes" id="UP000054735">
    <property type="component" value="Unassembled WGS sequence"/>
</dbReference>
<reference evidence="2 4" key="2">
    <citation type="submission" date="2018-06" db="EMBL/GenBank/DDBJ databases">
        <authorList>
            <consortium name="Pathogen Informatics"/>
            <person name="Doyle S."/>
        </authorList>
    </citation>
    <scope>NUCLEOTIDE SEQUENCE [LARGE SCALE GENOMIC DNA]</scope>
    <source>
        <strain evidence="2 4">NCTC12437</strain>
    </source>
</reference>
<dbReference type="AlphaFoldDB" id="A0A378IB67"/>
<evidence type="ECO:0000313" key="3">
    <source>
        <dbReference type="Proteomes" id="UP000054735"/>
    </source>
</evidence>
<dbReference type="Proteomes" id="UP000255066">
    <property type="component" value="Unassembled WGS sequence"/>
</dbReference>
<dbReference type="RefSeq" id="WP_058523599.1">
    <property type="nucleotide sequence ID" value="NZ_CAAAHV010000001.1"/>
</dbReference>
<keyword evidence="3" id="KW-1185">Reference proteome</keyword>
<dbReference type="EMBL" id="LNXT01000019">
    <property type="protein sequence ID" value="KTC71685.1"/>
    <property type="molecule type" value="Genomic_DNA"/>
</dbReference>
<dbReference type="EMBL" id="UGNW01000001">
    <property type="protein sequence ID" value="STX32477.1"/>
    <property type="molecule type" value="Genomic_DNA"/>
</dbReference>
<protein>
    <submittedName>
        <fullName evidence="2">Uncharacterized protein</fullName>
    </submittedName>
</protein>